<evidence type="ECO:0000313" key="2">
    <source>
        <dbReference type="EMBL" id="MFC6878362.1"/>
    </source>
</evidence>
<feature type="region of interest" description="Disordered" evidence="1">
    <location>
        <begin position="54"/>
        <end position="80"/>
    </location>
</feature>
<protein>
    <recommendedName>
        <fullName evidence="4">Lipoprotein</fullName>
    </recommendedName>
</protein>
<accession>A0ABW2C9D6</accession>
<gene>
    <name evidence="2" type="ORF">ACFQKB_01145</name>
</gene>
<keyword evidence="3" id="KW-1185">Reference proteome</keyword>
<organism evidence="2 3">
    <name type="scientific">Actinomadura yumaensis</name>
    <dbReference type="NCBI Taxonomy" id="111807"/>
    <lineage>
        <taxon>Bacteria</taxon>
        <taxon>Bacillati</taxon>
        <taxon>Actinomycetota</taxon>
        <taxon>Actinomycetes</taxon>
        <taxon>Streptosporangiales</taxon>
        <taxon>Thermomonosporaceae</taxon>
        <taxon>Actinomadura</taxon>
    </lineage>
</organism>
<evidence type="ECO:0000256" key="1">
    <source>
        <dbReference type="SAM" id="MobiDB-lite"/>
    </source>
</evidence>
<dbReference type="Proteomes" id="UP001596380">
    <property type="component" value="Unassembled WGS sequence"/>
</dbReference>
<feature type="compositionally biased region" description="Low complexity" evidence="1">
    <location>
        <begin position="54"/>
        <end position="76"/>
    </location>
</feature>
<sequence length="211" mass="22460">MRPRLVRPSPGAPRRAVRTRAVRPVRAARPHLLAASAALSVLLAACGSGSSSGGSFQPNGSFGSASPGDPSASAAPSPLPTDQMDKAALKVYREYQTVYQRAYENNDPSELASVAADPILTRVTNDIAATKAKGEIWRFTHAYNPRVYARAKDGSAVYVSDCVRTLAAYRFAAKTGKRTGGGPGDSFLYRTTVQNASGTWKVAEIVRDKKC</sequence>
<feature type="region of interest" description="Disordered" evidence="1">
    <location>
        <begin position="1"/>
        <end position="22"/>
    </location>
</feature>
<evidence type="ECO:0000313" key="3">
    <source>
        <dbReference type="Proteomes" id="UP001596380"/>
    </source>
</evidence>
<dbReference type="RefSeq" id="WP_160820012.1">
    <property type="nucleotide sequence ID" value="NZ_JBHSXS010000001.1"/>
</dbReference>
<dbReference type="EMBL" id="JBHSXS010000001">
    <property type="protein sequence ID" value="MFC6878362.1"/>
    <property type="molecule type" value="Genomic_DNA"/>
</dbReference>
<reference evidence="3" key="1">
    <citation type="journal article" date="2019" name="Int. J. Syst. Evol. Microbiol.">
        <title>The Global Catalogue of Microorganisms (GCM) 10K type strain sequencing project: providing services to taxonomists for standard genome sequencing and annotation.</title>
        <authorList>
            <consortium name="The Broad Institute Genomics Platform"/>
            <consortium name="The Broad Institute Genome Sequencing Center for Infectious Disease"/>
            <person name="Wu L."/>
            <person name="Ma J."/>
        </authorList>
    </citation>
    <scope>NUCLEOTIDE SEQUENCE [LARGE SCALE GENOMIC DNA]</scope>
    <source>
        <strain evidence="3">JCM 3369</strain>
    </source>
</reference>
<comment type="caution">
    <text evidence="2">The sequence shown here is derived from an EMBL/GenBank/DDBJ whole genome shotgun (WGS) entry which is preliminary data.</text>
</comment>
<evidence type="ECO:0008006" key="4">
    <source>
        <dbReference type="Google" id="ProtNLM"/>
    </source>
</evidence>
<name>A0ABW2C9D6_9ACTN</name>
<proteinExistence type="predicted"/>